<evidence type="ECO:0000259" key="7">
    <source>
        <dbReference type="PROSITE" id="PS51935"/>
    </source>
</evidence>
<comment type="similarity">
    <text evidence="1">Belongs to the peptidase C40 family.</text>
</comment>
<feature type="region of interest" description="Disordered" evidence="5">
    <location>
        <begin position="90"/>
        <end position="168"/>
    </location>
</feature>
<dbReference type="SUPFAM" id="SSF54001">
    <property type="entry name" value="Cysteine proteinases"/>
    <property type="match status" value="1"/>
</dbReference>
<dbReference type="GO" id="GO:0006508">
    <property type="term" value="P:proteolysis"/>
    <property type="evidence" value="ECO:0007669"/>
    <property type="project" value="UniProtKB-KW"/>
</dbReference>
<keyword evidence="3" id="KW-0378">Hydrolase</keyword>
<dbReference type="PROSITE" id="PS51935">
    <property type="entry name" value="NLPC_P60"/>
    <property type="match status" value="1"/>
</dbReference>
<evidence type="ECO:0000256" key="2">
    <source>
        <dbReference type="ARBA" id="ARBA00022670"/>
    </source>
</evidence>
<reference evidence="9" key="1">
    <citation type="submission" date="2017-06" db="EMBL/GenBank/DDBJ databases">
        <authorList>
            <person name="Varghese N."/>
            <person name="Submissions S."/>
        </authorList>
    </citation>
    <scope>NUCLEOTIDE SEQUENCE [LARGE SCALE GENOMIC DNA]</scope>
    <source>
        <strain evidence="9">DSM 44485</strain>
    </source>
</reference>
<evidence type="ECO:0000256" key="1">
    <source>
        <dbReference type="ARBA" id="ARBA00007074"/>
    </source>
</evidence>
<dbReference type="SUPFAM" id="SSF53955">
    <property type="entry name" value="Lysozyme-like"/>
    <property type="match status" value="1"/>
</dbReference>
<feature type="compositionally biased region" description="Basic and acidic residues" evidence="5">
    <location>
        <begin position="271"/>
        <end position="283"/>
    </location>
</feature>
<evidence type="ECO:0000313" key="8">
    <source>
        <dbReference type="EMBL" id="SNR50993.1"/>
    </source>
</evidence>
<dbReference type="GO" id="GO:0008234">
    <property type="term" value="F:cysteine-type peptidase activity"/>
    <property type="evidence" value="ECO:0007669"/>
    <property type="project" value="UniProtKB-KW"/>
</dbReference>
<protein>
    <recommendedName>
        <fullName evidence="7">NlpC/P60 domain-containing protein</fullName>
    </recommendedName>
</protein>
<keyword evidence="6" id="KW-0472">Membrane</keyword>
<feature type="compositionally biased region" description="Gly residues" evidence="5">
    <location>
        <begin position="401"/>
        <end position="411"/>
    </location>
</feature>
<feature type="region of interest" description="Disordered" evidence="5">
    <location>
        <begin position="383"/>
        <end position="411"/>
    </location>
</feature>
<dbReference type="InterPro" id="IPR023346">
    <property type="entry name" value="Lysozyme-like_dom_sf"/>
</dbReference>
<feature type="compositionally biased region" description="Basic and acidic residues" evidence="5">
    <location>
        <begin position="387"/>
        <end position="398"/>
    </location>
</feature>
<keyword evidence="4" id="KW-0788">Thiol protease</keyword>
<feature type="compositionally biased region" description="Basic and acidic residues" evidence="5">
    <location>
        <begin position="151"/>
        <end position="168"/>
    </location>
</feature>
<proteinExistence type="inferred from homology"/>
<evidence type="ECO:0000256" key="5">
    <source>
        <dbReference type="SAM" id="MobiDB-lite"/>
    </source>
</evidence>
<keyword evidence="6" id="KW-0812">Transmembrane</keyword>
<evidence type="ECO:0000256" key="6">
    <source>
        <dbReference type="SAM" id="Phobius"/>
    </source>
</evidence>
<organism evidence="8 9">
    <name type="scientific">Actinomadura mexicana</name>
    <dbReference type="NCBI Taxonomy" id="134959"/>
    <lineage>
        <taxon>Bacteria</taxon>
        <taxon>Bacillati</taxon>
        <taxon>Actinomycetota</taxon>
        <taxon>Actinomycetes</taxon>
        <taxon>Streptosporangiales</taxon>
        <taxon>Thermomonosporaceae</taxon>
        <taxon>Actinomadura</taxon>
    </lineage>
</organism>
<dbReference type="Proteomes" id="UP000198420">
    <property type="component" value="Unassembled WGS sequence"/>
</dbReference>
<feature type="region of interest" description="Disordered" evidence="5">
    <location>
        <begin position="700"/>
        <end position="720"/>
    </location>
</feature>
<feature type="domain" description="NlpC/P60" evidence="7">
    <location>
        <begin position="1151"/>
        <end position="1284"/>
    </location>
</feature>
<keyword evidence="9" id="KW-1185">Reference proteome</keyword>
<sequence>MPWMDEDSSPRKGSEVSPRPLNGDELQDDPPQPPPVPTALQPAAEGALPDDLAELTPEEVATLGSDPRVAAAAQQPQNVADILAEQSAIDRGVDGKGTNPYGDAALRGGPVKLDKDNPLGMQRALEAAAKAAQLAKDLKAPPTGTPSEQAPRSDPKEGLKKAAGELAEGKLREAAAKKGLPANYVPSIPEGDNLGEKGLNLLGQAADIGARALADRYAPKVYDGVKDSSAGGKALDKFEQSKIGQKIPQSFWDGFRRRKGGAPNAAGAGQSKDRADGSKSEKDKKHGKFKMLLAASLPILIPFLCIVLIAGMILGVNVDDDVPESQPEQTSDTKVAEYFPGNWQRILKQASEQTSGSAQDYSEVPWTILAGLAKAQTDFARYSPYDNVDRDPGRKSKEVPGGNGTGDGTGGVDVNVSNTVGAGPGPVQGVTGAGSAATVPGTGSNHVAPPDGDLSHQLGWFLWALRMQESNGVYDRNAGTSKSTACGAYQYITSTWNNYGGYARACEAPPSVQDRRVKEDVLRMWNKYHKWQPIAVDHFTGSWGPNPEKWDQCPGACDFNPTAWEYVDGVMTKMRAAAQAHPAGSGAAQPASYRVAPGGPRAPTAALRADTGAAPRTVAGAAPRADAGTSEAGRPGLRAWGCDVEDPDPDIGGKDNQGSGPYLLTPAASGQMRMHGLDPQNPCQSSYFVAFELVKAAERVHRDPKSPKWKPDGNEKDQENARKYWSKVIATSGIFVERTANPEGPCAVPPPDDPEKPWSVSFKIISIFRCETNRIQNLYLVTGGKYQEGGFKYSVQDNRPAAVETLVNEAMSVSYGAGKWKTEGCDNGKDSRQGIFPMTKKEAEEAGVEDRCDVDKNIAGAAKLVLSVEKVPPEERPHDLGNFQPMVGGWQKLSIAMGTDLKLFSQIGPGQNGFEASDECITVMRKFLTDIAPYATEFASLDEPPSTDKVFSEWQPKLQAVEEAHGITDPENDPACMIGSWAPGYNSTLSQVAADVAGNETINANLSGLKNYYQGREAANAEMPPVVGEDTLVIPRLALRPLKPVGAPIAPDATEAWSRLGNTEGVLLPLEQVAVEYAWFFGGIIPPFNSAGKLIGSLATGGGGTVDNGAVQVTVGPDGCPENAPNNTLRQGAEKIGIRKLCVDSVAHARTPQAAMAIKWALTHLGWPYAPDKKGERNKRNDPGWADCSSFVSRAYRDSGAIPKLYPEGSNAPTTHTLRALSWARQIQLSQAKPGDLVEPTSGHVAMQLADGYKVHTNQTGDVSKVERAYPTAVWVGWVDASKV</sequence>
<feature type="region of interest" description="Disordered" evidence="5">
    <location>
        <begin position="254"/>
        <end position="283"/>
    </location>
</feature>
<accession>A0A238WX30</accession>
<dbReference type="InterPro" id="IPR000064">
    <property type="entry name" value="NLP_P60_dom"/>
</dbReference>
<evidence type="ECO:0000256" key="3">
    <source>
        <dbReference type="ARBA" id="ARBA00022801"/>
    </source>
</evidence>
<dbReference type="Gene3D" id="3.90.1720.10">
    <property type="entry name" value="endopeptidase domain like (from Nostoc punctiforme)"/>
    <property type="match status" value="1"/>
</dbReference>
<dbReference type="EMBL" id="FZNP01000003">
    <property type="protein sequence ID" value="SNR50993.1"/>
    <property type="molecule type" value="Genomic_DNA"/>
</dbReference>
<dbReference type="Gene3D" id="1.10.530.10">
    <property type="match status" value="1"/>
</dbReference>
<keyword evidence="6" id="KW-1133">Transmembrane helix</keyword>
<evidence type="ECO:0000256" key="4">
    <source>
        <dbReference type="ARBA" id="ARBA00022807"/>
    </source>
</evidence>
<feature type="region of interest" description="Disordered" evidence="5">
    <location>
        <begin position="597"/>
        <end position="666"/>
    </location>
</feature>
<evidence type="ECO:0000313" key="9">
    <source>
        <dbReference type="Proteomes" id="UP000198420"/>
    </source>
</evidence>
<gene>
    <name evidence="8" type="ORF">SAMN06265355_103410</name>
</gene>
<keyword evidence="2" id="KW-0645">Protease</keyword>
<feature type="transmembrane region" description="Helical" evidence="6">
    <location>
        <begin position="292"/>
        <end position="316"/>
    </location>
</feature>
<dbReference type="InterPro" id="IPR038765">
    <property type="entry name" value="Papain-like_cys_pep_sf"/>
</dbReference>
<feature type="compositionally biased region" description="Low complexity" evidence="5">
    <location>
        <begin position="124"/>
        <end position="135"/>
    </location>
</feature>
<name>A0A238WX30_9ACTN</name>
<feature type="region of interest" description="Disordered" evidence="5">
    <location>
        <begin position="1"/>
        <end position="49"/>
    </location>
</feature>